<gene>
    <name evidence="4" type="primary">resA_1</name>
    <name evidence="4" type="ORF">PMF13cell1_01816</name>
</gene>
<dbReference type="Gene3D" id="3.40.30.10">
    <property type="entry name" value="Glutaredoxin"/>
    <property type="match status" value="1"/>
</dbReference>
<feature type="domain" description="Thioredoxin" evidence="3">
    <location>
        <begin position="264"/>
        <end position="418"/>
    </location>
</feature>
<dbReference type="InterPro" id="IPR036249">
    <property type="entry name" value="Thioredoxin-like_sf"/>
</dbReference>
<dbReference type="RefSeq" id="WP_130180529.1">
    <property type="nucleotide sequence ID" value="NZ_CP035945.1"/>
</dbReference>
<dbReference type="AlphaFoldDB" id="A0A4P6LWP2"/>
<accession>A0A4P6LWP2</accession>
<proteinExistence type="predicted"/>
<dbReference type="KEGG" id="bpro:PMF13cell1_01816"/>
<sequence length="421" mass="45168">MKRLSTLFLALGLTVSLAACGSPSASSTDSNSTSASTSAGKETEAPDINDIVKEDPVSAEEQELMDRSVRFTKDKLLSYDTWKKVMELPGVECQNHISGYIDDVSLGDNKDLRLSGEPELEENGLFVTFELKEGKVPADGSTGGCVIPASMAEKMGKKVGDKITLDTPLGKAEYEITGLYGFSEKGKVGGLTEENAPLYEIFVTPEDIVKLTGTSKDGYFLGDSVTCATAEEAKKLVEQASAILKDYGVQAMLASDSSADMTYADSDELFQDVALDGTDLDGKALPEDLLVKDGVTMVNVWATFCNPCLAEMPHLEELNKEFAAAGKNFKVVGIAADVVNEKGEVGQEQLDLAKEIVKKTGVNYTNIIPGEKLQSDILPNVTAFPTSFFLNDKGEVIKTVMGATTKDDWANTANELLESLK</sequence>
<evidence type="ECO:0000313" key="5">
    <source>
        <dbReference type="Proteomes" id="UP000289794"/>
    </source>
</evidence>
<evidence type="ECO:0000256" key="2">
    <source>
        <dbReference type="SAM" id="SignalP"/>
    </source>
</evidence>
<dbReference type="Proteomes" id="UP000289794">
    <property type="component" value="Chromosome"/>
</dbReference>
<dbReference type="Pfam" id="PF08534">
    <property type="entry name" value="Redoxin"/>
    <property type="match status" value="1"/>
</dbReference>
<dbReference type="InterPro" id="IPR013740">
    <property type="entry name" value="Redoxin"/>
</dbReference>
<dbReference type="InterPro" id="IPR050553">
    <property type="entry name" value="Thioredoxin_ResA/DsbE_sf"/>
</dbReference>
<dbReference type="PANTHER" id="PTHR42852">
    <property type="entry name" value="THIOL:DISULFIDE INTERCHANGE PROTEIN DSBE"/>
    <property type="match status" value="1"/>
</dbReference>
<dbReference type="PROSITE" id="PS51352">
    <property type="entry name" value="THIOREDOXIN_2"/>
    <property type="match status" value="1"/>
</dbReference>
<dbReference type="CDD" id="cd02966">
    <property type="entry name" value="TlpA_like_family"/>
    <property type="match status" value="1"/>
</dbReference>
<feature type="region of interest" description="Disordered" evidence="1">
    <location>
        <begin position="21"/>
        <end position="59"/>
    </location>
</feature>
<dbReference type="PROSITE" id="PS51257">
    <property type="entry name" value="PROKAR_LIPOPROTEIN"/>
    <property type="match status" value="1"/>
</dbReference>
<dbReference type="InterPro" id="IPR013766">
    <property type="entry name" value="Thioredoxin_domain"/>
</dbReference>
<dbReference type="EMBL" id="CP035945">
    <property type="protein sequence ID" value="QBE96272.1"/>
    <property type="molecule type" value="Genomic_DNA"/>
</dbReference>
<dbReference type="PANTHER" id="PTHR42852:SF13">
    <property type="entry name" value="PROTEIN DIPZ"/>
    <property type="match status" value="1"/>
</dbReference>
<organism evidence="4 5">
    <name type="scientific">Blautia producta</name>
    <dbReference type="NCBI Taxonomy" id="33035"/>
    <lineage>
        <taxon>Bacteria</taxon>
        <taxon>Bacillati</taxon>
        <taxon>Bacillota</taxon>
        <taxon>Clostridia</taxon>
        <taxon>Lachnospirales</taxon>
        <taxon>Lachnospiraceae</taxon>
        <taxon>Blautia</taxon>
    </lineage>
</organism>
<keyword evidence="2" id="KW-0732">Signal</keyword>
<evidence type="ECO:0000259" key="3">
    <source>
        <dbReference type="PROSITE" id="PS51352"/>
    </source>
</evidence>
<reference evidence="4 5" key="1">
    <citation type="submission" date="2019-01" db="EMBL/GenBank/DDBJ databases">
        <title>PMF-metabolizing Aryl O-demethylase.</title>
        <authorList>
            <person name="Kim M."/>
        </authorList>
    </citation>
    <scope>NUCLEOTIDE SEQUENCE [LARGE SCALE GENOMIC DNA]</scope>
    <source>
        <strain evidence="4 5">PMF1</strain>
    </source>
</reference>
<feature type="signal peptide" evidence="2">
    <location>
        <begin position="1"/>
        <end position="18"/>
    </location>
</feature>
<dbReference type="GO" id="GO:0016491">
    <property type="term" value="F:oxidoreductase activity"/>
    <property type="evidence" value="ECO:0007669"/>
    <property type="project" value="InterPro"/>
</dbReference>
<dbReference type="SUPFAM" id="SSF52833">
    <property type="entry name" value="Thioredoxin-like"/>
    <property type="match status" value="1"/>
</dbReference>
<evidence type="ECO:0000313" key="4">
    <source>
        <dbReference type="EMBL" id="QBE96272.1"/>
    </source>
</evidence>
<protein>
    <submittedName>
        <fullName evidence="4">Thiol-disulfide oxidoreductase ResA</fullName>
    </submittedName>
</protein>
<evidence type="ECO:0000256" key="1">
    <source>
        <dbReference type="SAM" id="MobiDB-lite"/>
    </source>
</evidence>
<feature type="compositionally biased region" description="Low complexity" evidence="1">
    <location>
        <begin position="22"/>
        <end position="39"/>
    </location>
</feature>
<feature type="chain" id="PRO_5038612700" evidence="2">
    <location>
        <begin position="19"/>
        <end position="421"/>
    </location>
</feature>
<name>A0A4P6LWP2_9FIRM</name>